<dbReference type="Pfam" id="PF01730">
    <property type="entry name" value="UreF"/>
    <property type="match status" value="1"/>
</dbReference>
<proteinExistence type="predicted"/>
<evidence type="ECO:0000313" key="1">
    <source>
        <dbReference type="EMBL" id="CAA9317000.1"/>
    </source>
</evidence>
<sequence length="91" mass="9959">LVGGALALDLETVVRAYLQQTIGGLISVCQRLLPVGQRQASALLWHIKPEIIAAAERSRDDRSDDAFWTFAALVDIGGMRHPTLSTRLFIS</sequence>
<dbReference type="Gene3D" id="1.10.4190.10">
    <property type="entry name" value="Urease accessory protein UreF"/>
    <property type="match status" value="1"/>
</dbReference>
<dbReference type="GO" id="GO:0016151">
    <property type="term" value="F:nickel cation binding"/>
    <property type="evidence" value="ECO:0007669"/>
    <property type="project" value="InterPro"/>
</dbReference>
<protein>
    <recommendedName>
        <fullName evidence="2">Urease accessory protein UreF</fullName>
    </recommendedName>
</protein>
<dbReference type="EMBL" id="CADCTR010001874">
    <property type="protein sequence ID" value="CAA9317000.1"/>
    <property type="molecule type" value="Genomic_DNA"/>
</dbReference>
<organism evidence="1">
    <name type="scientific">uncultured Chloroflexia bacterium</name>
    <dbReference type="NCBI Taxonomy" id="1672391"/>
    <lineage>
        <taxon>Bacteria</taxon>
        <taxon>Bacillati</taxon>
        <taxon>Chloroflexota</taxon>
        <taxon>Chloroflexia</taxon>
        <taxon>environmental samples</taxon>
    </lineage>
</organism>
<name>A0A6J4KXT1_9CHLR</name>
<gene>
    <name evidence="1" type="ORF">AVDCRST_MAG93-5551</name>
</gene>
<dbReference type="InterPro" id="IPR038277">
    <property type="entry name" value="UreF_sf"/>
</dbReference>
<reference evidence="1" key="1">
    <citation type="submission" date="2020-02" db="EMBL/GenBank/DDBJ databases">
        <authorList>
            <person name="Meier V. D."/>
        </authorList>
    </citation>
    <scope>NUCLEOTIDE SEQUENCE</scope>
    <source>
        <strain evidence="1">AVDCRST_MAG93</strain>
    </source>
</reference>
<accession>A0A6J4KXT1</accession>
<dbReference type="InterPro" id="IPR002639">
    <property type="entry name" value="UreF"/>
</dbReference>
<evidence type="ECO:0008006" key="2">
    <source>
        <dbReference type="Google" id="ProtNLM"/>
    </source>
</evidence>
<feature type="non-terminal residue" evidence="1">
    <location>
        <position position="1"/>
    </location>
</feature>
<dbReference type="AlphaFoldDB" id="A0A6J4KXT1"/>